<dbReference type="SUPFAM" id="SSF53098">
    <property type="entry name" value="Ribonuclease H-like"/>
    <property type="match status" value="1"/>
</dbReference>
<dbReference type="GO" id="GO:0004523">
    <property type="term" value="F:RNA-DNA hybrid ribonuclease activity"/>
    <property type="evidence" value="ECO:0007669"/>
    <property type="project" value="InterPro"/>
</dbReference>
<accession>A0A7J6UZP3</accession>
<evidence type="ECO:0000259" key="1">
    <source>
        <dbReference type="Pfam" id="PF13456"/>
    </source>
</evidence>
<dbReference type="Proteomes" id="UP000554482">
    <property type="component" value="Unassembled WGS sequence"/>
</dbReference>
<dbReference type="Gene3D" id="3.30.420.10">
    <property type="entry name" value="Ribonuclease H-like superfamily/Ribonuclease H"/>
    <property type="match status" value="1"/>
</dbReference>
<protein>
    <recommendedName>
        <fullName evidence="1">RNase H type-1 domain-containing protein</fullName>
    </recommendedName>
</protein>
<dbReference type="Pfam" id="PF13456">
    <property type="entry name" value="RVT_3"/>
    <property type="match status" value="1"/>
</dbReference>
<sequence>MVRGSNILAESRAILESLQLCVTLGYTKVQLQSDSMVVTKWIKKETYIPGSLRPLWSHIHHFVGYKESNYLVDHLSKLGNIHKGQ</sequence>
<dbReference type="GO" id="GO:0003676">
    <property type="term" value="F:nucleic acid binding"/>
    <property type="evidence" value="ECO:0007669"/>
    <property type="project" value="InterPro"/>
</dbReference>
<proteinExistence type="predicted"/>
<reference evidence="2 3" key="1">
    <citation type="submission" date="2020-06" db="EMBL/GenBank/DDBJ databases">
        <title>Transcriptomic and genomic resources for Thalictrum thalictroides and T. hernandezii: Facilitating candidate gene discovery in an emerging model plant lineage.</title>
        <authorList>
            <person name="Arias T."/>
            <person name="Riano-Pachon D.M."/>
            <person name="Di Stilio V.S."/>
        </authorList>
    </citation>
    <scope>NUCLEOTIDE SEQUENCE [LARGE SCALE GENOMIC DNA]</scope>
    <source>
        <strain evidence="3">cv. WT478/WT964</strain>
        <tissue evidence="2">Leaves</tissue>
    </source>
</reference>
<keyword evidence="3" id="KW-1185">Reference proteome</keyword>
<comment type="caution">
    <text evidence="2">The sequence shown here is derived from an EMBL/GenBank/DDBJ whole genome shotgun (WGS) entry which is preliminary data.</text>
</comment>
<gene>
    <name evidence="2" type="ORF">FRX31_032495</name>
</gene>
<dbReference type="InterPro" id="IPR012337">
    <property type="entry name" value="RNaseH-like_sf"/>
</dbReference>
<name>A0A7J6UZP3_THATH</name>
<dbReference type="InterPro" id="IPR036397">
    <property type="entry name" value="RNaseH_sf"/>
</dbReference>
<evidence type="ECO:0000313" key="3">
    <source>
        <dbReference type="Proteomes" id="UP000554482"/>
    </source>
</evidence>
<dbReference type="EMBL" id="JABWDY010040737">
    <property type="protein sequence ID" value="KAF5177918.1"/>
    <property type="molecule type" value="Genomic_DNA"/>
</dbReference>
<dbReference type="AlphaFoldDB" id="A0A7J6UZP3"/>
<dbReference type="PANTHER" id="PTHR47723">
    <property type="entry name" value="OS05G0353850 PROTEIN"/>
    <property type="match status" value="1"/>
</dbReference>
<feature type="domain" description="RNase H type-1" evidence="1">
    <location>
        <begin position="5"/>
        <end position="77"/>
    </location>
</feature>
<organism evidence="2 3">
    <name type="scientific">Thalictrum thalictroides</name>
    <name type="common">Rue-anemone</name>
    <name type="synonym">Anemone thalictroides</name>
    <dbReference type="NCBI Taxonomy" id="46969"/>
    <lineage>
        <taxon>Eukaryota</taxon>
        <taxon>Viridiplantae</taxon>
        <taxon>Streptophyta</taxon>
        <taxon>Embryophyta</taxon>
        <taxon>Tracheophyta</taxon>
        <taxon>Spermatophyta</taxon>
        <taxon>Magnoliopsida</taxon>
        <taxon>Ranunculales</taxon>
        <taxon>Ranunculaceae</taxon>
        <taxon>Thalictroideae</taxon>
        <taxon>Thalictrum</taxon>
    </lineage>
</organism>
<dbReference type="PANTHER" id="PTHR47723:SF19">
    <property type="entry name" value="POLYNUCLEOTIDYL TRANSFERASE, RIBONUCLEASE H-LIKE SUPERFAMILY PROTEIN"/>
    <property type="match status" value="1"/>
</dbReference>
<feature type="non-terminal residue" evidence="2">
    <location>
        <position position="85"/>
    </location>
</feature>
<evidence type="ECO:0000313" key="2">
    <source>
        <dbReference type="EMBL" id="KAF5177918.1"/>
    </source>
</evidence>
<dbReference type="InterPro" id="IPR053151">
    <property type="entry name" value="RNase_H-like"/>
</dbReference>
<dbReference type="InterPro" id="IPR002156">
    <property type="entry name" value="RNaseH_domain"/>
</dbReference>